<protein>
    <submittedName>
        <fullName evidence="1">Uncharacterized protein</fullName>
    </submittedName>
</protein>
<dbReference type="EMBL" id="JYDL01000129">
    <property type="protein sequence ID" value="KRX15528.1"/>
    <property type="molecule type" value="Genomic_DNA"/>
</dbReference>
<comment type="caution">
    <text evidence="1">The sequence shown here is derived from an EMBL/GenBank/DDBJ whole genome shotgun (WGS) entry which is preliminary data.</text>
</comment>
<reference evidence="1 2" key="1">
    <citation type="submission" date="2015-01" db="EMBL/GenBank/DDBJ databases">
        <title>Evolution of Trichinella species and genotypes.</title>
        <authorList>
            <person name="Korhonen P.K."/>
            <person name="Edoardo P."/>
            <person name="Giuseppe L.R."/>
            <person name="Gasser R.B."/>
        </authorList>
    </citation>
    <scope>NUCLEOTIDE SEQUENCE [LARGE SCALE GENOMIC DNA]</scope>
    <source>
        <strain evidence="1">ISS37</strain>
    </source>
</reference>
<evidence type="ECO:0000313" key="2">
    <source>
        <dbReference type="Proteomes" id="UP000054630"/>
    </source>
</evidence>
<gene>
    <name evidence="1" type="ORF">T07_7909</name>
</gene>
<sequence length="59" mass="7305">MMKFYTISDKSRTFRRSGIIAFSLCHREKKENFHLQQWTKFFFLRSWFNCVQFEAVAFL</sequence>
<keyword evidence="2" id="KW-1185">Reference proteome</keyword>
<organism evidence="1 2">
    <name type="scientific">Trichinella nelsoni</name>
    <dbReference type="NCBI Taxonomy" id="6336"/>
    <lineage>
        <taxon>Eukaryota</taxon>
        <taxon>Metazoa</taxon>
        <taxon>Ecdysozoa</taxon>
        <taxon>Nematoda</taxon>
        <taxon>Enoplea</taxon>
        <taxon>Dorylaimia</taxon>
        <taxon>Trichinellida</taxon>
        <taxon>Trichinellidae</taxon>
        <taxon>Trichinella</taxon>
    </lineage>
</organism>
<proteinExistence type="predicted"/>
<dbReference type="AlphaFoldDB" id="A0A0V0RMK1"/>
<dbReference type="Proteomes" id="UP000054630">
    <property type="component" value="Unassembled WGS sequence"/>
</dbReference>
<evidence type="ECO:0000313" key="1">
    <source>
        <dbReference type="EMBL" id="KRX15528.1"/>
    </source>
</evidence>
<name>A0A0V0RMK1_9BILA</name>
<accession>A0A0V0RMK1</accession>